<dbReference type="PANTHER" id="PTHR19384">
    <property type="entry name" value="NITRIC OXIDE SYNTHASE-RELATED"/>
    <property type="match status" value="1"/>
</dbReference>
<dbReference type="SUPFAM" id="SSF53323">
    <property type="entry name" value="Pyruvate-ferredoxin oxidoreductase, PFOR, domain III"/>
    <property type="match status" value="1"/>
</dbReference>
<dbReference type="GO" id="GO:0051539">
    <property type="term" value="F:4 iron, 4 sulfur cluster binding"/>
    <property type="evidence" value="ECO:0007669"/>
    <property type="project" value="UniProtKB-KW"/>
</dbReference>
<keyword evidence="2" id="KW-1185">Reference proteome</keyword>
<protein>
    <submittedName>
        <fullName evidence="1">Uncharacterized protein</fullName>
    </submittedName>
</protein>
<dbReference type="Proteomes" id="UP000268093">
    <property type="component" value="Unassembled WGS sequence"/>
</dbReference>
<dbReference type="Pfam" id="PF00667">
    <property type="entry name" value="FAD_binding_1"/>
    <property type="match status" value="1"/>
</dbReference>
<dbReference type="InterPro" id="IPR002880">
    <property type="entry name" value="Pyrv_Fd/Flavodoxin_OxRdtase_N"/>
</dbReference>
<dbReference type="InterPro" id="IPR001433">
    <property type="entry name" value="OxRdtase_FAD/NAD-bd"/>
</dbReference>
<dbReference type="GO" id="GO:0005829">
    <property type="term" value="C:cytosol"/>
    <property type="evidence" value="ECO:0007669"/>
    <property type="project" value="TreeGrafter"/>
</dbReference>
<dbReference type="Pfam" id="PF01855">
    <property type="entry name" value="POR_N"/>
    <property type="match status" value="1"/>
</dbReference>
<dbReference type="Gene3D" id="3.40.50.920">
    <property type="match status" value="1"/>
</dbReference>
<dbReference type="CDD" id="cd07034">
    <property type="entry name" value="TPP_PYR_PFOR_IOR-alpha_like"/>
    <property type="match status" value="1"/>
</dbReference>
<dbReference type="InterPro" id="IPR023173">
    <property type="entry name" value="NADPH_Cyt_P450_Rdtase_alpha"/>
</dbReference>
<dbReference type="GO" id="GO:0050660">
    <property type="term" value="F:flavin adenine dinucleotide binding"/>
    <property type="evidence" value="ECO:0007669"/>
    <property type="project" value="TreeGrafter"/>
</dbReference>
<gene>
    <name evidence="1" type="ORF">BC936DRAFT_148535</name>
</gene>
<dbReference type="GO" id="GO:0016903">
    <property type="term" value="F:oxidoreductase activity, acting on the aldehyde or oxo group of donors"/>
    <property type="evidence" value="ECO:0007669"/>
    <property type="project" value="InterPro"/>
</dbReference>
<dbReference type="PRINTS" id="PR00371">
    <property type="entry name" value="FPNCR"/>
</dbReference>
<dbReference type="GO" id="GO:0010181">
    <property type="term" value="F:FMN binding"/>
    <property type="evidence" value="ECO:0007669"/>
    <property type="project" value="TreeGrafter"/>
</dbReference>
<evidence type="ECO:0000313" key="1">
    <source>
        <dbReference type="EMBL" id="RUP45169.1"/>
    </source>
</evidence>
<dbReference type="PROSITE" id="PS51384">
    <property type="entry name" value="FAD_FR"/>
    <property type="match status" value="1"/>
</dbReference>
<dbReference type="Gene3D" id="3.40.920.10">
    <property type="entry name" value="Pyruvate-ferredoxin oxidoreductase, PFOR, domain III"/>
    <property type="match status" value="1"/>
</dbReference>
<dbReference type="CDD" id="cd06207">
    <property type="entry name" value="CyPoR_like"/>
    <property type="match status" value="1"/>
</dbReference>
<reference evidence="1 2" key="1">
    <citation type="journal article" date="2018" name="New Phytol.">
        <title>Phylogenomics of Endogonaceae and evolution of mycorrhizas within Mucoromycota.</title>
        <authorList>
            <person name="Chang Y."/>
            <person name="Desiro A."/>
            <person name="Na H."/>
            <person name="Sandor L."/>
            <person name="Lipzen A."/>
            <person name="Clum A."/>
            <person name="Barry K."/>
            <person name="Grigoriev I.V."/>
            <person name="Martin F.M."/>
            <person name="Stajich J.E."/>
            <person name="Smith M.E."/>
            <person name="Bonito G."/>
            <person name="Spatafora J.W."/>
        </authorList>
    </citation>
    <scope>NUCLEOTIDE SEQUENCE [LARGE SCALE GENOMIC DNA]</scope>
    <source>
        <strain evidence="1 2">GMNB39</strain>
    </source>
</reference>
<dbReference type="SUPFAM" id="SSF52518">
    <property type="entry name" value="Thiamin diphosphate-binding fold (THDP-binding)"/>
    <property type="match status" value="1"/>
</dbReference>
<dbReference type="SUPFAM" id="SSF52922">
    <property type="entry name" value="TK C-terminal domain-like"/>
    <property type="match status" value="1"/>
</dbReference>
<comment type="caution">
    <text evidence="1">The sequence shown here is derived from an EMBL/GenBank/DDBJ whole genome shotgun (WGS) entry which is preliminary data.</text>
</comment>
<dbReference type="Gene3D" id="1.20.990.10">
    <property type="entry name" value="NADPH-cytochrome p450 Reductase, Chain A, domain 3"/>
    <property type="match status" value="1"/>
</dbReference>
<dbReference type="PANTHER" id="PTHR19384:SF109">
    <property type="entry name" value="SULFITE REDUCTASE [NADPH] FLAVOPROTEIN COMPONENT"/>
    <property type="match status" value="1"/>
</dbReference>
<dbReference type="Pfam" id="PF01558">
    <property type="entry name" value="POR"/>
    <property type="match status" value="1"/>
</dbReference>
<accession>A0A433D2V7</accession>
<dbReference type="InterPro" id="IPR033412">
    <property type="entry name" value="PFOR_II"/>
</dbReference>
<sequence length="1126" mass="122376">MLAASVLLISSLFQRQDPSAHRSSHPLSNDTEATLSSDTASTTSTAIDTDADPVYTLKSKLQAVALLDNLLSASTASTYHRLLDGNTAVAYVSYALSDLAFVYPGLPTNYPGQPAEDWSARGFRNAAGQALKVAHMDTRAGALNALQGALRGSDSKATAAVYASSQALLSMIPNMHLLAQQRGRSNPVVLHVAAQSFDDQLRSVPEVDSVLVARNTGFVFLGSNSVQEAHDMALVAHLLAARSGVPVLHYFDGVRTANEVATAKVLSYPEIARLAAEQTAVGATESAVPFQRSYDLVEDLLQQVSKSLGRDYHIFEYSGSDSAETVVVTLGAGSQSVRDAVASLSTSGAQVGVLNVRLYRPWSEKNFLAAIPKTAKTVVVLEQGDGLFAFNGPLFLDVAASFRFGAGWEGAGPRLVTAQSNSFAHLRPQHFKTLFANALESTFIDLNADEYTTVEQEEEKAPAAASTQAIFWDLETAGSAQAAKHAASILAKSGANVDAYTTQDGYRPGGPVASTQLNFGTRPQGGSATRAADYVAVHDPALLKEFDILATAKPRSTILLAGPWKNADEIEGKLSNDFKLRATQLEVRLFALDAAKIAADLQLRETGVVFEAAFFHLVPGVAHLAGARDPAAVADAIASQYEDSLSPDRKVGVLVREVVGRVAADLSPIDLLPTWTILEREYKNLPTHVAPRLAANTDTDHSAADLDAATLPHTKKTHETAWHVMFGDAYQSVHSLRPDLHEKTFLVKTSLRRRLTPLNYDRNVFHIEFDIKGTGLKYELGDALGVHGHNNPAAVAEFLAWYGLDPQSSLLLPATSPAAPAETRTIFQLFSQTLDIFGRPTKRFYESLADHAADPKERQHLLHLISPEGAAELKRRVDDTTTYADLLREFTSAHPSVAHLARMVAPIKPRHYSIASSQRMFPDSVHLLVVTVDWQTSKGERRTGQCTRYLDALRPGEAVTVSIKPSVMKLPPLDEQPVVMAGLGTGMAPFRAFIQERALARAENKKVGDIVLYFGSRHRSMEYLYGEELEAYLASGDLTHAGLAFSRDQPDKIYIQHRMKEDVARLRKWLVEENGHFYLCGPTWPVPDVKDAVVEALTSTGELSVKEAGEVIESWKEKEKYVLEVY</sequence>
<dbReference type="Pfam" id="PF00175">
    <property type="entry name" value="NAD_binding_1"/>
    <property type="match status" value="1"/>
</dbReference>
<dbReference type="GO" id="GO:0046872">
    <property type="term" value="F:metal ion binding"/>
    <property type="evidence" value="ECO:0007669"/>
    <property type="project" value="UniProtKB-KW"/>
</dbReference>
<dbReference type="InterPro" id="IPR029061">
    <property type="entry name" value="THDP-binding"/>
</dbReference>
<dbReference type="InterPro" id="IPR017938">
    <property type="entry name" value="Riboflavin_synthase-like_b-brl"/>
</dbReference>
<dbReference type="InterPro" id="IPR017927">
    <property type="entry name" value="FAD-bd_FR_type"/>
</dbReference>
<dbReference type="InterPro" id="IPR019752">
    <property type="entry name" value="Pyrv/ketoisovalerate_OxRed_cat"/>
</dbReference>
<dbReference type="InterPro" id="IPR003097">
    <property type="entry name" value="CysJ-like_FAD-binding"/>
</dbReference>
<dbReference type="EMBL" id="RBNI01007703">
    <property type="protein sequence ID" value="RUP45169.1"/>
    <property type="molecule type" value="Genomic_DNA"/>
</dbReference>
<dbReference type="Gene3D" id="2.40.30.10">
    <property type="entry name" value="Translation factors"/>
    <property type="match status" value="1"/>
</dbReference>
<dbReference type="InterPro" id="IPR001709">
    <property type="entry name" value="Flavoprot_Pyr_Nucl_cyt_Rdtase"/>
</dbReference>
<dbReference type="InterPro" id="IPR039261">
    <property type="entry name" value="FNR_nucleotide-bd"/>
</dbReference>
<dbReference type="OrthoDB" id="1856718at2759"/>
<dbReference type="Gene3D" id="3.40.50.970">
    <property type="match status" value="1"/>
</dbReference>
<dbReference type="GO" id="GO:0004783">
    <property type="term" value="F:sulfite reductase (NADPH) activity"/>
    <property type="evidence" value="ECO:0007669"/>
    <property type="project" value="UniProtKB-EC"/>
</dbReference>
<dbReference type="SUPFAM" id="SSF63380">
    <property type="entry name" value="Riboflavin synthase domain-like"/>
    <property type="match status" value="1"/>
</dbReference>
<proteinExistence type="predicted"/>
<dbReference type="InterPro" id="IPR009014">
    <property type="entry name" value="Transketo_C/PFOR_II"/>
</dbReference>
<name>A0A433D2V7_9FUNG</name>
<organism evidence="1 2">
    <name type="scientific">Jimgerdemannia flammicorona</name>
    <dbReference type="NCBI Taxonomy" id="994334"/>
    <lineage>
        <taxon>Eukaryota</taxon>
        <taxon>Fungi</taxon>
        <taxon>Fungi incertae sedis</taxon>
        <taxon>Mucoromycota</taxon>
        <taxon>Mucoromycotina</taxon>
        <taxon>Endogonomycetes</taxon>
        <taxon>Endogonales</taxon>
        <taxon>Endogonaceae</taxon>
        <taxon>Jimgerdemannia</taxon>
    </lineage>
</organism>
<dbReference type="Gene3D" id="3.40.50.80">
    <property type="entry name" value="Nucleotide-binding domain of ferredoxin-NADP reductase (FNR) module"/>
    <property type="match status" value="1"/>
</dbReference>
<dbReference type="SUPFAM" id="SSF52343">
    <property type="entry name" value="Ferredoxin reductase-like, C-terminal NADP-linked domain"/>
    <property type="match status" value="1"/>
</dbReference>
<evidence type="ECO:0000313" key="2">
    <source>
        <dbReference type="Proteomes" id="UP000268093"/>
    </source>
</evidence>
<dbReference type="Pfam" id="PF17147">
    <property type="entry name" value="PFOR_II"/>
    <property type="match status" value="1"/>
</dbReference>
<dbReference type="InterPro" id="IPR002869">
    <property type="entry name" value="Pyrv_flavodox_OxRed_cen"/>
</dbReference>